<dbReference type="RefSeq" id="WP_338093574.1">
    <property type="nucleotide sequence ID" value="NZ_JAWDKA010000002.1"/>
</dbReference>
<dbReference type="SFLD" id="SFLDG01067">
    <property type="entry name" value="SPASM/twitch_domain_containing"/>
    <property type="match status" value="2"/>
</dbReference>
<evidence type="ECO:0000259" key="7">
    <source>
        <dbReference type="PROSITE" id="PS51918"/>
    </source>
</evidence>
<dbReference type="InterPro" id="IPR023885">
    <property type="entry name" value="4Fe4S-binding_SPASM_dom"/>
</dbReference>
<dbReference type="InterPro" id="IPR006638">
    <property type="entry name" value="Elp3/MiaA/NifB-like_rSAM"/>
</dbReference>
<keyword evidence="5" id="KW-0408">Iron</keyword>
<keyword evidence="9" id="KW-1185">Reference proteome</keyword>
<dbReference type="PANTHER" id="PTHR11228">
    <property type="entry name" value="RADICAL SAM DOMAIN PROTEIN"/>
    <property type="match status" value="1"/>
</dbReference>
<dbReference type="InterPro" id="IPR058240">
    <property type="entry name" value="rSAM_sf"/>
</dbReference>
<dbReference type="PANTHER" id="PTHR11228:SF7">
    <property type="entry name" value="PQQA PEPTIDE CYCLASE"/>
    <property type="match status" value="1"/>
</dbReference>
<gene>
    <name evidence="8" type="primary">pqqE</name>
    <name evidence="8" type="ORF">McpAg1_03620</name>
</gene>
<evidence type="ECO:0000256" key="3">
    <source>
        <dbReference type="ARBA" id="ARBA00022691"/>
    </source>
</evidence>
<keyword evidence="3" id="KW-0949">S-adenosyl-L-methionine</keyword>
<sequence length="485" mass="53444">METDTSINILSVLIGNPLSRKIIAGMSGECEECGGNRMEIALEQYLGLRDNACPKCRRASREAAFIIKTGARNFGVTESDLKKTFQDAYWRRGLVSVMKGIAEFGVRRPFVPGAPFQVVWDVTHRCNLRCSHCYASAGKALDDELTTAEALDLIDRLAKFGVSVIAFSGGEPLSRPDILDLIRRAREKGMYVALATNGTLITQVRAKELRDAGAEYVQVSIDGADARTHDEFRGIPGAFDRTIAGVRNAVDAGFFVNISTTATKSNYDQIPRIIDLCEELGVNWVMAYNFVPTGRGQDMIEKDLSPHEREDMLRMLFEKNASSNCQVLTTAPQFARVALQQSCGGGQIMVPTHFCNQEVDGALFGLTEFVGGCGAGRFYMAIRANGDIDPCVFFPKTIGNVRTSNFEELWKHDPLLTDLRNKDKVEGSCGSCEYRYHCGGCRARAYGYFGNHLAPDPGCVNNMEYYTALKVMRTPPVSDPPVNRG</sequence>
<dbReference type="EC" id="1.21.98.4" evidence="8"/>
<dbReference type="SFLD" id="SFLDS00029">
    <property type="entry name" value="Radical_SAM"/>
    <property type="match status" value="2"/>
</dbReference>
<protein>
    <submittedName>
        <fullName evidence="8">PqqA peptide cyclase</fullName>
        <ecNumber evidence="8">1.21.98.4</ecNumber>
    </submittedName>
</protein>
<evidence type="ECO:0000256" key="1">
    <source>
        <dbReference type="ARBA" id="ARBA00001966"/>
    </source>
</evidence>
<feature type="domain" description="Radical SAM core" evidence="7">
    <location>
        <begin position="112"/>
        <end position="324"/>
    </location>
</feature>
<keyword evidence="6" id="KW-0411">Iron-sulfur</keyword>
<dbReference type="GO" id="GO:0016491">
    <property type="term" value="F:oxidoreductase activity"/>
    <property type="evidence" value="ECO:0007669"/>
    <property type="project" value="UniProtKB-KW"/>
</dbReference>
<dbReference type="Pfam" id="PF13186">
    <property type="entry name" value="SPASM"/>
    <property type="match status" value="1"/>
</dbReference>
<dbReference type="SMART" id="SM00729">
    <property type="entry name" value="Elp3"/>
    <property type="match status" value="1"/>
</dbReference>
<evidence type="ECO:0000256" key="6">
    <source>
        <dbReference type="ARBA" id="ARBA00023014"/>
    </source>
</evidence>
<dbReference type="PROSITE" id="PS51918">
    <property type="entry name" value="RADICAL_SAM"/>
    <property type="match status" value="1"/>
</dbReference>
<comment type="cofactor">
    <cofactor evidence="1">
        <name>[4Fe-4S] cluster</name>
        <dbReference type="ChEBI" id="CHEBI:49883"/>
    </cofactor>
</comment>
<evidence type="ECO:0000256" key="2">
    <source>
        <dbReference type="ARBA" id="ARBA00022485"/>
    </source>
</evidence>
<keyword evidence="8" id="KW-0560">Oxidoreductase</keyword>
<evidence type="ECO:0000256" key="5">
    <source>
        <dbReference type="ARBA" id="ARBA00023004"/>
    </source>
</evidence>
<dbReference type="Proteomes" id="UP001273136">
    <property type="component" value="Unassembled WGS sequence"/>
</dbReference>
<dbReference type="InterPro" id="IPR013785">
    <property type="entry name" value="Aldolase_TIM"/>
</dbReference>
<organism evidence="8 9">
    <name type="scientific">Methanorbis furvi</name>
    <dbReference type="NCBI Taxonomy" id="3028299"/>
    <lineage>
        <taxon>Archaea</taxon>
        <taxon>Methanobacteriati</taxon>
        <taxon>Methanobacteriota</taxon>
        <taxon>Stenosarchaea group</taxon>
        <taxon>Methanomicrobia</taxon>
        <taxon>Methanomicrobiales</taxon>
        <taxon>Methanocorpusculaceae</taxon>
        <taxon>Methanorbis</taxon>
    </lineage>
</organism>
<dbReference type="AlphaFoldDB" id="A0AAE4S8X6"/>
<dbReference type="InterPro" id="IPR050377">
    <property type="entry name" value="Radical_SAM_PqqE_MftC-like"/>
</dbReference>
<dbReference type="GO" id="GO:0051536">
    <property type="term" value="F:iron-sulfur cluster binding"/>
    <property type="evidence" value="ECO:0007669"/>
    <property type="project" value="UniProtKB-KW"/>
</dbReference>
<dbReference type="GO" id="GO:0046872">
    <property type="term" value="F:metal ion binding"/>
    <property type="evidence" value="ECO:0007669"/>
    <property type="project" value="UniProtKB-KW"/>
</dbReference>
<dbReference type="NCBIfam" id="TIGR04085">
    <property type="entry name" value="rSAM_more_4Fe4S"/>
    <property type="match status" value="1"/>
</dbReference>
<dbReference type="SUPFAM" id="SSF102114">
    <property type="entry name" value="Radical SAM enzymes"/>
    <property type="match status" value="1"/>
</dbReference>
<dbReference type="GO" id="GO:0006783">
    <property type="term" value="P:heme biosynthetic process"/>
    <property type="evidence" value="ECO:0007669"/>
    <property type="project" value="TreeGrafter"/>
</dbReference>
<dbReference type="SFLD" id="SFLDG01386">
    <property type="entry name" value="main_SPASM_domain-containing"/>
    <property type="match status" value="1"/>
</dbReference>
<name>A0AAE4S8X6_9EURY</name>
<reference evidence="8" key="1">
    <citation type="submission" date="2023-06" db="EMBL/GenBank/DDBJ databases">
        <title>Genome sequence of Methancorpusculaceae sp. Ag1.</title>
        <authorList>
            <person name="Protasov E."/>
            <person name="Platt K."/>
            <person name="Poehlein A."/>
            <person name="Daniel R."/>
            <person name="Brune A."/>
        </authorList>
    </citation>
    <scope>NUCLEOTIDE SEQUENCE</scope>
    <source>
        <strain evidence="8">Ag1</strain>
    </source>
</reference>
<evidence type="ECO:0000313" key="8">
    <source>
        <dbReference type="EMBL" id="MDV0441182.1"/>
    </source>
</evidence>
<evidence type="ECO:0000256" key="4">
    <source>
        <dbReference type="ARBA" id="ARBA00022723"/>
    </source>
</evidence>
<dbReference type="Gene3D" id="3.20.20.70">
    <property type="entry name" value="Aldolase class I"/>
    <property type="match status" value="1"/>
</dbReference>
<proteinExistence type="predicted"/>
<keyword evidence="4" id="KW-0479">Metal-binding</keyword>
<dbReference type="CDD" id="cd21123">
    <property type="entry name" value="SPASM_MftC-like"/>
    <property type="match status" value="1"/>
</dbReference>
<dbReference type="InterPro" id="IPR034391">
    <property type="entry name" value="AdoMet-like_SPASM_containing"/>
</dbReference>
<keyword evidence="2" id="KW-0004">4Fe-4S</keyword>
<dbReference type="CDD" id="cd01335">
    <property type="entry name" value="Radical_SAM"/>
    <property type="match status" value="1"/>
</dbReference>
<evidence type="ECO:0000313" key="9">
    <source>
        <dbReference type="Proteomes" id="UP001273136"/>
    </source>
</evidence>
<comment type="caution">
    <text evidence="8">The sequence shown here is derived from an EMBL/GenBank/DDBJ whole genome shotgun (WGS) entry which is preliminary data.</text>
</comment>
<accession>A0AAE4S8X6</accession>
<dbReference type="SFLD" id="SFLDG01387">
    <property type="entry name" value="BtrN-like_SPASM_domain_contain"/>
    <property type="match status" value="1"/>
</dbReference>
<dbReference type="EMBL" id="JAWDKA010000002">
    <property type="protein sequence ID" value="MDV0441182.1"/>
    <property type="molecule type" value="Genomic_DNA"/>
</dbReference>
<dbReference type="InterPro" id="IPR007197">
    <property type="entry name" value="rSAM"/>
</dbReference>
<dbReference type="Pfam" id="PF04055">
    <property type="entry name" value="Radical_SAM"/>
    <property type="match status" value="1"/>
</dbReference>